<evidence type="ECO:0000313" key="1">
    <source>
        <dbReference type="EMBL" id="EFN71033.1"/>
    </source>
</evidence>
<dbReference type="EMBL" id="GL437123">
    <property type="protein sequence ID" value="EFN71033.1"/>
    <property type="molecule type" value="Genomic_DNA"/>
</dbReference>
<organism evidence="2">
    <name type="scientific">Camponotus floridanus</name>
    <name type="common">Florida carpenter ant</name>
    <dbReference type="NCBI Taxonomy" id="104421"/>
    <lineage>
        <taxon>Eukaryota</taxon>
        <taxon>Metazoa</taxon>
        <taxon>Ecdysozoa</taxon>
        <taxon>Arthropoda</taxon>
        <taxon>Hexapoda</taxon>
        <taxon>Insecta</taxon>
        <taxon>Pterygota</taxon>
        <taxon>Neoptera</taxon>
        <taxon>Endopterygota</taxon>
        <taxon>Hymenoptera</taxon>
        <taxon>Apocrita</taxon>
        <taxon>Aculeata</taxon>
        <taxon>Formicoidea</taxon>
        <taxon>Formicidae</taxon>
        <taxon>Formicinae</taxon>
        <taxon>Camponotus</taxon>
    </lineage>
</organism>
<protein>
    <submittedName>
        <fullName evidence="1">Uncharacterized protein</fullName>
    </submittedName>
</protein>
<dbReference type="InParanoid" id="E2A6E8"/>
<sequence>MQLHCHAMQNRDYAAQYFSPIRDNSVRTMLTVQGCVVLSTELLHRNDLQSHYSLAHIGQKLEKLASCYSREVFYHRNSWLLKNKVGKIRTAVLKQPIRMIKNLSSPYQTALAGKAIRNEPDNYAVRPLMKLTTVLSASRKRDSVKFTHARHSLYATPMYEQYFGMRRQPAGALLKLAGAACDAVCSSRNSRGRNRDLSANIGCRCMPLLTSAYQPGIRRNACPSAQWKASPVQEIKLINSDARRGCSSNAHNQRASVLFLALLLIQPENIVRSIIYCIALAIISAASSAVSLVRKSSEWPRAISTISPGPYSPITSCNWRIGRSLFGDLVDAIARLLLQQQRFAVGKQSYPQYYILRSDFVFAQYKYLTPGIVCYQRVNVTRRYGTWSRQSRREPASVFRELTADLKFAEALELSGIKSVDIFLEAIPSGLSLSEKRPGNKTSQRRFVPVSLENKRNNTGSVFDAKVP</sequence>
<gene>
    <name evidence="1" type="ORF">EAG_09923</name>
</gene>
<reference evidence="1 2" key="1">
    <citation type="journal article" date="2010" name="Science">
        <title>Genomic comparison of the ants Camponotus floridanus and Harpegnathos saltator.</title>
        <authorList>
            <person name="Bonasio R."/>
            <person name="Zhang G."/>
            <person name="Ye C."/>
            <person name="Mutti N.S."/>
            <person name="Fang X."/>
            <person name="Qin N."/>
            <person name="Donahue G."/>
            <person name="Yang P."/>
            <person name="Li Q."/>
            <person name="Li C."/>
            <person name="Zhang P."/>
            <person name="Huang Z."/>
            <person name="Berger S.L."/>
            <person name="Reinberg D."/>
            <person name="Wang J."/>
            <person name="Liebig J."/>
        </authorList>
    </citation>
    <scope>NUCLEOTIDE SEQUENCE [LARGE SCALE GENOMIC DNA]</scope>
    <source>
        <strain evidence="2">C129</strain>
    </source>
</reference>
<evidence type="ECO:0000313" key="2">
    <source>
        <dbReference type="Proteomes" id="UP000000311"/>
    </source>
</evidence>
<accession>E2A6E8</accession>
<dbReference type="AlphaFoldDB" id="E2A6E8"/>
<dbReference type="Proteomes" id="UP000000311">
    <property type="component" value="Unassembled WGS sequence"/>
</dbReference>
<keyword evidence="2" id="KW-1185">Reference proteome</keyword>
<proteinExistence type="predicted"/>
<name>E2A6E8_CAMFO</name>